<dbReference type="EMBL" id="JAGTTL010000024">
    <property type="protein sequence ID" value="KAK6304036.1"/>
    <property type="molecule type" value="Genomic_DNA"/>
</dbReference>
<feature type="region of interest" description="Disordered" evidence="3">
    <location>
        <begin position="89"/>
        <end position="114"/>
    </location>
</feature>
<keyword evidence="1" id="KW-0808">Transferase</keyword>
<dbReference type="PANTHER" id="PTHR43195">
    <property type="entry name" value="TRANSKETOLASE"/>
    <property type="match status" value="1"/>
</dbReference>
<dbReference type="InterPro" id="IPR029061">
    <property type="entry name" value="THDP-binding"/>
</dbReference>
<dbReference type="SUPFAM" id="SSF52518">
    <property type="entry name" value="Thiamin diphosphate-binding fold (THDP-binding)"/>
    <property type="match status" value="1"/>
</dbReference>
<gene>
    <name evidence="4" type="ORF">J4Q44_G00264900</name>
</gene>
<dbReference type="Proteomes" id="UP001356427">
    <property type="component" value="Unassembled WGS sequence"/>
</dbReference>
<keyword evidence="2" id="KW-0786">Thiamine pyrophosphate</keyword>
<proteinExistence type="predicted"/>
<dbReference type="GO" id="GO:0030976">
    <property type="term" value="F:thiamine pyrophosphate binding"/>
    <property type="evidence" value="ECO:0007669"/>
    <property type="project" value="TreeGrafter"/>
</dbReference>
<dbReference type="InterPro" id="IPR051424">
    <property type="entry name" value="Transketolase-like"/>
</dbReference>
<keyword evidence="5" id="KW-1185">Reference proteome</keyword>
<evidence type="ECO:0000313" key="5">
    <source>
        <dbReference type="Proteomes" id="UP001356427"/>
    </source>
</evidence>
<evidence type="ECO:0000256" key="3">
    <source>
        <dbReference type="SAM" id="MobiDB-lite"/>
    </source>
</evidence>
<sequence>MSVLFFIRCVTKPLTHANQCNDRFVLSKKLEFVDVATGSLGQGLGAACGMAYTGKHFDSPGIENMDNWHGKPIRRTGREAIKDLEAQIQNPKQDHLPELPNEDPAPADLSPITLPSLPIKRSETRLPTRKAYGVALAKLGQSSPRVGLWTLT</sequence>
<protein>
    <submittedName>
        <fullName evidence="4">Uncharacterized protein</fullName>
    </submittedName>
</protein>
<comment type="caution">
    <text evidence="4">The sequence shown here is derived from an EMBL/GenBank/DDBJ whole genome shotgun (WGS) entry which is preliminary data.</text>
</comment>
<dbReference type="GO" id="GO:0004802">
    <property type="term" value="F:transketolase activity"/>
    <property type="evidence" value="ECO:0007669"/>
    <property type="project" value="TreeGrafter"/>
</dbReference>
<name>A0AAN8LMG8_9TELE</name>
<evidence type="ECO:0000256" key="1">
    <source>
        <dbReference type="ARBA" id="ARBA00022679"/>
    </source>
</evidence>
<reference evidence="4 5" key="1">
    <citation type="submission" date="2021-04" db="EMBL/GenBank/DDBJ databases">
        <authorList>
            <person name="De Guttry C."/>
            <person name="Zahm M."/>
            <person name="Klopp C."/>
            <person name="Cabau C."/>
            <person name="Louis A."/>
            <person name="Berthelot C."/>
            <person name="Parey E."/>
            <person name="Roest Crollius H."/>
            <person name="Montfort J."/>
            <person name="Robinson-Rechavi M."/>
            <person name="Bucao C."/>
            <person name="Bouchez O."/>
            <person name="Gislard M."/>
            <person name="Lluch J."/>
            <person name="Milhes M."/>
            <person name="Lampietro C."/>
            <person name="Lopez Roques C."/>
            <person name="Donnadieu C."/>
            <person name="Braasch I."/>
            <person name="Desvignes T."/>
            <person name="Postlethwait J."/>
            <person name="Bobe J."/>
            <person name="Wedekind C."/>
            <person name="Guiguen Y."/>
        </authorList>
    </citation>
    <scope>NUCLEOTIDE SEQUENCE [LARGE SCALE GENOMIC DNA]</scope>
    <source>
        <strain evidence="4">Cs_M1</strain>
        <tissue evidence="4">Blood</tissue>
    </source>
</reference>
<evidence type="ECO:0000313" key="4">
    <source>
        <dbReference type="EMBL" id="KAK6304036.1"/>
    </source>
</evidence>
<evidence type="ECO:0000256" key="2">
    <source>
        <dbReference type="ARBA" id="ARBA00023052"/>
    </source>
</evidence>
<accession>A0AAN8LMG8</accession>
<dbReference type="PANTHER" id="PTHR43195:SF4">
    <property type="entry name" value="TRANSKETOLASE-LIKE PROTEIN 2"/>
    <property type="match status" value="1"/>
</dbReference>
<organism evidence="4 5">
    <name type="scientific">Coregonus suidteri</name>
    <dbReference type="NCBI Taxonomy" id="861788"/>
    <lineage>
        <taxon>Eukaryota</taxon>
        <taxon>Metazoa</taxon>
        <taxon>Chordata</taxon>
        <taxon>Craniata</taxon>
        <taxon>Vertebrata</taxon>
        <taxon>Euteleostomi</taxon>
        <taxon>Actinopterygii</taxon>
        <taxon>Neopterygii</taxon>
        <taxon>Teleostei</taxon>
        <taxon>Protacanthopterygii</taxon>
        <taxon>Salmoniformes</taxon>
        <taxon>Salmonidae</taxon>
        <taxon>Coregoninae</taxon>
        <taxon>Coregonus</taxon>
    </lineage>
</organism>
<dbReference type="AlphaFoldDB" id="A0AAN8LMG8"/>
<dbReference type="Gene3D" id="3.40.50.970">
    <property type="match status" value="1"/>
</dbReference>